<proteinExistence type="predicted"/>
<evidence type="ECO:0000313" key="2">
    <source>
        <dbReference type="Proteomes" id="UP001234297"/>
    </source>
</evidence>
<accession>A0ACC2KNA3</accession>
<dbReference type="Proteomes" id="UP001234297">
    <property type="component" value="Chromosome 10"/>
</dbReference>
<comment type="caution">
    <text evidence="1">The sequence shown here is derived from an EMBL/GenBank/DDBJ whole genome shotgun (WGS) entry which is preliminary data.</text>
</comment>
<name>A0ACC2KNA3_PERAE</name>
<reference evidence="1 2" key="1">
    <citation type="journal article" date="2022" name="Hortic Res">
        <title>A haplotype resolved chromosomal level avocado genome allows analysis of novel avocado genes.</title>
        <authorList>
            <person name="Nath O."/>
            <person name="Fletcher S.J."/>
            <person name="Hayward A."/>
            <person name="Shaw L.M."/>
            <person name="Masouleh A.K."/>
            <person name="Furtado A."/>
            <person name="Henry R.J."/>
            <person name="Mitter N."/>
        </authorList>
    </citation>
    <scope>NUCLEOTIDE SEQUENCE [LARGE SCALE GENOMIC DNA]</scope>
    <source>
        <strain evidence="2">cv. Hass</strain>
    </source>
</reference>
<gene>
    <name evidence="1" type="ORF">MRB53_030983</name>
</gene>
<protein>
    <submittedName>
        <fullName evidence="1">Uncharacterized protein</fullName>
    </submittedName>
</protein>
<dbReference type="EMBL" id="CM056818">
    <property type="protein sequence ID" value="KAJ8622454.1"/>
    <property type="molecule type" value="Genomic_DNA"/>
</dbReference>
<evidence type="ECO:0000313" key="1">
    <source>
        <dbReference type="EMBL" id="KAJ8622454.1"/>
    </source>
</evidence>
<sequence>MDWSPHVPAVSPPFPFIHEVTGDSDDACDRIVTIASGSGTAYPCINVAAAVDVDVVVDDDGGDGDDGGDDDDARSCSYESWRIMGDAKIRHRKKKEDDDDDHDNGGTEYDCSGYGCRDYQFAHRERGIPDIILDSTPMDQEALESSYEVVKGENDMRRMEDKLFWETCLAIGYP</sequence>
<organism evidence="1 2">
    <name type="scientific">Persea americana</name>
    <name type="common">Avocado</name>
    <dbReference type="NCBI Taxonomy" id="3435"/>
    <lineage>
        <taxon>Eukaryota</taxon>
        <taxon>Viridiplantae</taxon>
        <taxon>Streptophyta</taxon>
        <taxon>Embryophyta</taxon>
        <taxon>Tracheophyta</taxon>
        <taxon>Spermatophyta</taxon>
        <taxon>Magnoliopsida</taxon>
        <taxon>Magnoliidae</taxon>
        <taxon>Laurales</taxon>
        <taxon>Lauraceae</taxon>
        <taxon>Persea</taxon>
    </lineage>
</organism>
<keyword evidence="2" id="KW-1185">Reference proteome</keyword>